<evidence type="ECO:0000256" key="1">
    <source>
        <dbReference type="SAM" id="SignalP"/>
    </source>
</evidence>
<dbReference type="Proteomes" id="UP000008144">
    <property type="component" value="Unassembled WGS sequence"/>
</dbReference>
<dbReference type="InParanoid" id="H2XPU9"/>
<accession>H2XPU9</accession>
<keyword evidence="3" id="KW-1185">Reference proteome</keyword>
<proteinExistence type="predicted"/>
<reference evidence="2" key="3">
    <citation type="submission" date="2025-09" db="UniProtKB">
        <authorList>
            <consortium name="Ensembl"/>
        </authorList>
    </citation>
    <scope>IDENTIFICATION</scope>
</reference>
<evidence type="ECO:0000313" key="2">
    <source>
        <dbReference type="Ensembl" id="ENSCINP00000031683.1"/>
    </source>
</evidence>
<dbReference type="HOGENOM" id="CLU_2687084_0_0_1"/>
<name>H2XPU9_CIOIN</name>
<protein>
    <submittedName>
        <fullName evidence="2">Uncharacterized protein</fullName>
    </submittedName>
</protein>
<reference evidence="2" key="2">
    <citation type="submission" date="2025-08" db="UniProtKB">
        <authorList>
            <consortium name="Ensembl"/>
        </authorList>
    </citation>
    <scope>IDENTIFICATION</scope>
</reference>
<evidence type="ECO:0000313" key="3">
    <source>
        <dbReference type="Proteomes" id="UP000008144"/>
    </source>
</evidence>
<dbReference type="AlphaFoldDB" id="H2XPU9"/>
<dbReference type="Ensembl" id="ENSCINT00000037331.1">
    <property type="protein sequence ID" value="ENSCINP00000031683.1"/>
    <property type="gene ID" value="ENSCING00000021392.1"/>
</dbReference>
<feature type="signal peptide" evidence="1">
    <location>
        <begin position="1"/>
        <end position="22"/>
    </location>
</feature>
<sequence length="74" mass="8029">MQQKLLIVLLIGIIFSLDRVDGKGGKFLNFLKKAAKVGAKVGMAALGDEGEIEAFERLDTETQHAILAEALENM</sequence>
<keyword evidence="1" id="KW-0732">Signal</keyword>
<feature type="chain" id="PRO_5003578064" evidence="1">
    <location>
        <begin position="23"/>
        <end position="74"/>
    </location>
</feature>
<reference evidence="3" key="1">
    <citation type="journal article" date="2002" name="Science">
        <title>The draft genome of Ciona intestinalis: insights into chordate and vertebrate origins.</title>
        <authorList>
            <person name="Dehal P."/>
            <person name="Satou Y."/>
            <person name="Campbell R.K."/>
            <person name="Chapman J."/>
            <person name="Degnan B."/>
            <person name="De Tomaso A."/>
            <person name="Davidson B."/>
            <person name="Di Gregorio A."/>
            <person name="Gelpke M."/>
            <person name="Goodstein D.M."/>
            <person name="Harafuji N."/>
            <person name="Hastings K.E."/>
            <person name="Ho I."/>
            <person name="Hotta K."/>
            <person name="Huang W."/>
            <person name="Kawashima T."/>
            <person name="Lemaire P."/>
            <person name="Martinez D."/>
            <person name="Meinertzhagen I.A."/>
            <person name="Necula S."/>
            <person name="Nonaka M."/>
            <person name="Putnam N."/>
            <person name="Rash S."/>
            <person name="Saiga H."/>
            <person name="Satake M."/>
            <person name="Terry A."/>
            <person name="Yamada L."/>
            <person name="Wang H.G."/>
            <person name="Awazu S."/>
            <person name="Azumi K."/>
            <person name="Boore J."/>
            <person name="Branno M."/>
            <person name="Chin-Bow S."/>
            <person name="DeSantis R."/>
            <person name="Doyle S."/>
            <person name="Francino P."/>
            <person name="Keys D.N."/>
            <person name="Haga S."/>
            <person name="Hayashi H."/>
            <person name="Hino K."/>
            <person name="Imai K.S."/>
            <person name="Inaba K."/>
            <person name="Kano S."/>
            <person name="Kobayashi K."/>
            <person name="Kobayashi M."/>
            <person name="Lee B.I."/>
            <person name="Makabe K.W."/>
            <person name="Manohar C."/>
            <person name="Matassi G."/>
            <person name="Medina M."/>
            <person name="Mochizuki Y."/>
            <person name="Mount S."/>
            <person name="Morishita T."/>
            <person name="Miura S."/>
            <person name="Nakayama A."/>
            <person name="Nishizaka S."/>
            <person name="Nomoto H."/>
            <person name="Ohta F."/>
            <person name="Oishi K."/>
            <person name="Rigoutsos I."/>
            <person name="Sano M."/>
            <person name="Sasaki A."/>
            <person name="Sasakura Y."/>
            <person name="Shoguchi E."/>
            <person name="Shin-i T."/>
            <person name="Spagnuolo A."/>
            <person name="Stainier D."/>
            <person name="Suzuki M.M."/>
            <person name="Tassy O."/>
            <person name="Takatori N."/>
            <person name="Tokuoka M."/>
            <person name="Yagi K."/>
            <person name="Yoshizaki F."/>
            <person name="Wada S."/>
            <person name="Zhang C."/>
            <person name="Hyatt P.D."/>
            <person name="Larimer F."/>
            <person name="Detter C."/>
            <person name="Doggett N."/>
            <person name="Glavina T."/>
            <person name="Hawkins T."/>
            <person name="Richardson P."/>
            <person name="Lucas S."/>
            <person name="Kohara Y."/>
            <person name="Levine M."/>
            <person name="Satoh N."/>
            <person name="Rokhsar D.S."/>
        </authorList>
    </citation>
    <scope>NUCLEOTIDE SEQUENCE [LARGE SCALE GENOMIC DNA]</scope>
</reference>
<organism evidence="2 3">
    <name type="scientific">Ciona intestinalis</name>
    <name type="common">Transparent sea squirt</name>
    <name type="synonym">Ascidia intestinalis</name>
    <dbReference type="NCBI Taxonomy" id="7719"/>
    <lineage>
        <taxon>Eukaryota</taxon>
        <taxon>Metazoa</taxon>
        <taxon>Chordata</taxon>
        <taxon>Tunicata</taxon>
        <taxon>Ascidiacea</taxon>
        <taxon>Phlebobranchia</taxon>
        <taxon>Cionidae</taxon>
        <taxon>Ciona</taxon>
    </lineage>
</organism>